<accession>A0A6L5YFK2</accession>
<evidence type="ECO:0000313" key="9">
    <source>
        <dbReference type="EMBL" id="MST57064.1"/>
    </source>
</evidence>
<comment type="similarity">
    <text evidence="2">Belongs to the FliH family.</text>
</comment>
<evidence type="ECO:0000259" key="8">
    <source>
        <dbReference type="Pfam" id="PF02108"/>
    </source>
</evidence>
<dbReference type="GO" id="GO:0005829">
    <property type="term" value="C:cytosol"/>
    <property type="evidence" value="ECO:0007669"/>
    <property type="project" value="TreeGrafter"/>
</dbReference>
<evidence type="ECO:0000256" key="3">
    <source>
        <dbReference type="ARBA" id="ARBA00022448"/>
    </source>
</evidence>
<keyword evidence="5" id="KW-0653">Protein transport</keyword>
<feature type="region of interest" description="Disordered" evidence="7">
    <location>
        <begin position="45"/>
        <end position="74"/>
    </location>
</feature>
<dbReference type="Proteomes" id="UP000476055">
    <property type="component" value="Unassembled WGS sequence"/>
</dbReference>
<evidence type="ECO:0000256" key="4">
    <source>
        <dbReference type="ARBA" id="ARBA00022795"/>
    </source>
</evidence>
<keyword evidence="4" id="KW-1005">Bacterial flagellum biogenesis</keyword>
<comment type="function">
    <text evidence="1">Needed for flagellar regrowth and assembly.</text>
</comment>
<evidence type="ECO:0000256" key="7">
    <source>
        <dbReference type="SAM" id="MobiDB-lite"/>
    </source>
</evidence>
<feature type="compositionally biased region" description="Basic and acidic residues" evidence="7">
    <location>
        <begin position="137"/>
        <end position="149"/>
    </location>
</feature>
<evidence type="ECO:0000256" key="2">
    <source>
        <dbReference type="ARBA" id="ARBA00006602"/>
    </source>
</evidence>
<dbReference type="PANTHER" id="PTHR34982:SF1">
    <property type="entry name" value="FLAGELLAR ASSEMBLY PROTEIN FLIH"/>
    <property type="match status" value="1"/>
</dbReference>
<dbReference type="InterPro" id="IPR018035">
    <property type="entry name" value="Flagellar_FliH/T3SS_HrpE"/>
</dbReference>
<dbReference type="Pfam" id="PF02108">
    <property type="entry name" value="FliH"/>
    <property type="match status" value="1"/>
</dbReference>
<evidence type="ECO:0000313" key="10">
    <source>
        <dbReference type="Proteomes" id="UP000476055"/>
    </source>
</evidence>
<feature type="region of interest" description="Disordered" evidence="7">
    <location>
        <begin position="108"/>
        <end position="149"/>
    </location>
</feature>
<keyword evidence="10" id="KW-1185">Reference proteome</keyword>
<feature type="compositionally biased region" description="Basic and acidic residues" evidence="7">
    <location>
        <begin position="113"/>
        <end position="127"/>
    </location>
</feature>
<dbReference type="AlphaFoldDB" id="A0A6L5YFK2"/>
<keyword evidence="3" id="KW-0813">Transport</keyword>
<evidence type="ECO:0000256" key="6">
    <source>
        <dbReference type="ARBA" id="ARBA00023225"/>
    </source>
</evidence>
<proteinExistence type="inferred from homology"/>
<dbReference type="GO" id="GO:0015031">
    <property type="term" value="P:protein transport"/>
    <property type="evidence" value="ECO:0007669"/>
    <property type="project" value="UniProtKB-KW"/>
</dbReference>
<dbReference type="GO" id="GO:0044781">
    <property type="term" value="P:bacterial-type flagellum organization"/>
    <property type="evidence" value="ECO:0007669"/>
    <property type="project" value="UniProtKB-KW"/>
</dbReference>
<organism evidence="9 10">
    <name type="scientific">Waltera intestinalis</name>
    <dbReference type="NCBI Taxonomy" id="2606635"/>
    <lineage>
        <taxon>Bacteria</taxon>
        <taxon>Bacillati</taxon>
        <taxon>Bacillota</taxon>
        <taxon>Clostridia</taxon>
        <taxon>Lachnospirales</taxon>
        <taxon>Lachnospiraceae</taxon>
        <taxon>Waltera</taxon>
    </lineage>
</organism>
<sequence length="285" mass="31768">MSSNLLKKGFTKLSEDDARVIDTNELVAKRIRELSAKMQKESNTGFVSGLASDKVEAPVTDPEEEETDFTPSGNVIKAGEDLQKLKEDAEAEAQKIVEDARAQAESILQDARSQAEAERADIQEAARRQGQQEAQAEADRTEAAREAEYQKKTAGLEAEYQKRLDELEPEFVDTITGIYEHIFHVDLHSYREVLCYLISTTMRKSEDNRSFLIHVSKEDYPYVSMQKKQISAGAVAPNATVEIVKDITLGKGECLIETEGGIFDCGLGTQLSELRQKLKLLSYEG</sequence>
<gene>
    <name evidence="9" type="ORF">FYJ59_02180</name>
</gene>
<comment type="caution">
    <text evidence="9">The sequence shown here is derived from an EMBL/GenBank/DDBJ whole genome shotgun (WGS) entry which is preliminary data.</text>
</comment>
<evidence type="ECO:0000256" key="1">
    <source>
        <dbReference type="ARBA" id="ARBA00003041"/>
    </source>
</evidence>
<dbReference type="PANTHER" id="PTHR34982">
    <property type="entry name" value="YOP PROTEINS TRANSLOCATION PROTEIN L"/>
    <property type="match status" value="1"/>
</dbReference>
<feature type="domain" description="Flagellar assembly protein FliH/Type III secretion system HrpE" evidence="8">
    <location>
        <begin position="148"/>
        <end position="273"/>
    </location>
</feature>
<dbReference type="InterPro" id="IPR051472">
    <property type="entry name" value="T3SS_Stator/FliH"/>
</dbReference>
<name>A0A6L5YFK2_9FIRM</name>
<dbReference type="EMBL" id="VUMU01000002">
    <property type="protein sequence ID" value="MST57064.1"/>
    <property type="molecule type" value="Genomic_DNA"/>
</dbReference>
<keyword evidence="6" id="KW-1006">Bacterial flagellum protein export</keyword>
<protein>
    <recommendedName>
        <fullName evidence="8">Flagellar assembly protein FliH/Type III secretion system HrpE domain-containing protein</fullName>
    </recommendedName>
</protein>
<evidence type="ECO:0000256" key="5">
    <source>
        <dbReference type="ARBA" id="ARBA00022927"/>
    </source>
</evidence>
<reference evidence="9 10" key="1">
    <citation type="submission" date="2019-08" db="EMBL/GenBank/DDBJ databases">
        <title>In-depth cultivation of the pig gut microbiome towards novel bacterial diversity and tailored functional studies.</title>
        <authorList>
            <person name="Wylensek D."/>
            <person name="Hitch T.C.A."/>
            <person name="Clavel T."/>
        </authorList>
    </citation>
    <scope>NUCLEOTIDE SEQUENCE [LARGE SCALE GENOMIC DNA]</scope>
    <source>
        <strain evidence="9 10">WCA3-601-WT-6H</strain>
    </source>
</reference>